<comment type="caution">
    <text evidence="1">The sequence shown here is derived from an EMBL/GenBank/DDBJ whole genome shotgun (WGS) entry which is preliminary data.</text>
</comment>
<accession>A0AAW0PAU9</accession>
<gene>
    <name evidence="1" type="ORF">WMY93_010376</name>
</gene>
<sequence>MQCGRCEYRNKWSSQPMVRNTPAGNLQLCAAVLFAGSSFRKIYQFLNAFSVQSLSEQCYHKHQAKLLFPTIHCHWKTEQEALIKESIAGGPVTLGGDMRADSPGHSAKYGSYSMMDVKRNKILDFQLVQSNEVGNSVRMEKEGFRRCLSFLEQRGLDVQAVVTDRHTGVQKFLRDERPHITHYFDPWHMGKGIGKKRELLSKQRGLQDVGLWTKSVVNHFYWSATTATSGEEAVAKWSAVANHIQNVHTHDNALFPHCLHEPLVGERARHWLKPSTAACERLTTILLAPRFMKDIASLYCCWSAYPKYKRGEYTVRPIKTKPTLAYVDKLMTLLFDCVVEDPLLYQTTFESIPVPESLCAQFHRPEKQEAASRHRSRFF</sequence>
<organism evidence="1 2">
    <name type="scientific">Mugilogobius chulae</name>
    <name type="common">yellowstripe goby</name>
    <dbReference type="NCBI Taxonomy" id="88201"/>
    <lineage>
        <taxon>Eukaryota</taxon>
        <taxon>Metazoa</taxon>
        <taxon>Chordata</taxon>
        <taxon>Craniata</taxon>
        <taxon>Vertebrata</taxon>
        <taxon>Euteleostomi</taxon>
        <taxon>Actinopterygii</taxon>
        <taxon>Neopterygii</taxon>
        <taxon>Teleostei</taxon>
        <taxon>Neoteleostei</taxon>
        <taxon>Acanthomorphata</taxon>
        <taxon>Gobiaria</taxon>
        <taxon>Gobiiformes</taxon>
        <taxon>Gobioidei</taxon>
        <taxon>Gobiidae</taxon>
        <taxon>Gobionellinae</taxon>
        <taxon>Mugilogobius</taxon>
    </lineage>
</organism>
<evidence type="ECO:0008006" key="3">
    <source>
        <dbReference type="Google" id="ProtNLM"/>
    </source>
</evidence>
<dbReference type="PANTHER" id="PTHR31751">
    <property type="entry name" value="SI:CH211-108C17.2-RELATED-RELATED"/>
    <property type="match status" value="1"/>
</dbReference>
<dbReference type="PANTHER" id="PTHR31751:SF44">
    <property type="entry name" value="SI:CH211-211K8.4-RELATED"/>
    <property type="match status" value="1"/>
</dbReference>
<dbReference type="Proteomes" id="UP001460270">
    <property type="component" value="Unassembled WGS sequence"/>
</dbReference>
<dbReference type="EMBL" id="JBBPFD010000007">
    <property type="protein sequence ID" value="KAK7919092.1"/>
    <property type="molecule type" value="Genomic_DNA"/>
</dbReference>
<proteinExistence type="predicted"/>
<reference evidence="2" key="1">
    <citation type="submission" date="2024-04" db="EMBL/GenBank/DDBJ databases">
        <title>Salinicola lusitanus LLJ914,a marine bacterium isolated from the Okinawa Trough.</title>
        <authorList>
            <person name="Li J."/>
        </authorList>
    </citation>
    <scope>NUCLEOTIDE SEQUENCE [LARGE SCALE GENOMIC DNA]</scope>
</reference>
<protein>
    <recommendedName>
        <fullName evidence="3">Transposase</fullName>
    </recommendedName>
</protein>
<evidence type="ECO:0000313" key="2">
    <source>
        <dbReference type="Proteomes" id="UP001460270"/>
    </source>
</evidence>
<name>A0AAW0PAU9_9GOBI</name>
<evidence type="ECO:0000313" key="1">
    <source>
        <dbReference type="EMBL" id="KAK7919092.1"/>
    </source>
</evidence>
<dbReference type="AlphaFoldDB" id="A0AAW0PAU9"/>
<keyword evidence="2" id="KW-1185">Reference proteome</keyword>